<evidence type="ECO:0000313" key="15">
    <source>
        <dbReference type="EMBL" id="GLB52330.1"/>
    </source>
</evidence>
<accession>A0A9W6B4F6</accession>
<keyword evidence="8" id="KW-0460">Magnesium</keyword>
<dbReference type="GO" id="GO:0005524">
    <property type="term" value="F:ATP binding"/>
    <property type="evidence" value="ECO:0007669"/>
    <property type="project" value="UniProtKB-UniRule"/>
</dbReference>
<evidence type="ECO:0000256" key="1">
    <source>
        <dbReference type="ARBA" id="ARBA00006566"/>
    </source>
</evidence>
<evidence type="ECO:0000256" key="3">
    <source>
        <dbReference type="ARBA" id="ARBA00022679"/>
    </source>
</evidence>
<evidence type="ECO:0000256" key="10">
    <source>
        <dbReference type="ARBA" id="ARBA00023277"/>
    </source>
</evidence>
<keyword evidence="4" id="KW-0479">Metal-binding</keyword>
<evidence type="ECO:0000256" key="8">
    <source>
        <dbReference type="ARBA" id="ARBA00022842"/>
    </source>
</evidence>
<dbReference type="InterPro" id="IPR020568">
    <property type="entry name" value="Ribosomal_Su5_D2-typ_SF"/>
</dbReference>
<evidence type="ECO:0000259" key="14">
    <source>
        <dbReference type="Pfam" id="PF10509"/>
    </source>
</evidence>
<dbReference type="Pfam" id="PF08544">
    <property type="entry name" value="GHMP_kinases_C"/>
    <property type="match status" value="1"/>
</dbReference>
<dbReference type="Proteomes" id="UP001143545">
    <property type="component" value="Unassembled WGS sequence"/>
</dbReference>
<dbReference type="InterPro" id="IPR013750">
    <property type="entry name" value="GHMP_kinase_C_dom"/>
</dbReference>
<dbReference type="GO" id="GO:0005829">
    <property type="term" value="C:cytosol"/>
    <property type="evidence" value="ECO:0007669"/>
    <property type="project" value="TreeGrafter"/>
</dbReference>
<dbReference type="InterPro" id="IPR019741">
    <property type="entry name" value="Galactokinase_CS"/>
</dbReference>
<dbReference type="InterPro" id="IPR006206">
    <property type="entry name" value="Mevalonate/galactokinase"/>
</dbReference>
<dbReference type="InterPro" id="IPR036554">
    <property type="entry name" value="GHMP_kinase_C_sf"/>
</dbReference>
<keyword evidence="6" id="KW-0418">Kinase</keyword>
<evidence type="ECO:0000259" key="12">
    <source>
        <dbReference type="Pfam" id="PF00288"/>
    </source>
</evidence>
<keyword evidence="9" id="KW-0299">Galactose metabolism</keyword>
<dbReference type="SUPFAM" id="SSF55060">
    <property type="entry name" value="GHMP Kinase, C-terminal domain"/>
    <property type="match status" value="1"/>
</dbReference>
<dbReference type="Pfam" id="PF10509">
    <property type="entry name" value="GalKase_gal_bdg"/>
    <property type="match status" value="1"/>
</dbReference>
<keyword evidence="2" id="KW-0963">Cytoplasm</keyword>
<evidence type="ECO:0000256" key="11">
    <source>
        <dbReference type="NCBIfam" id="TIGR00131"/>
    </source>
</evidence>
<dbReference type="InterPro" id="IPR000705">
    <property type="entry name" value="Galactokinase"/>
</dbReference>
<evidence type="ECO:0000259" key="13">
    <source>
        <dbReference type="Pfam" id="PF08544"/>
    </source>
</evidence>
<dbReference type="FunFam" id="3.30.230.10:FF:000017">
    <property type="entry name" value="Galactokinase"/>
    <property type="match status" value="1"/>
</dbReference>
<protein>
    <recommendedName>
        <fullName evidence="11">Galactokinase</fullName>
        <ecNumber evidence="11">2.7.1.6</ecNumber>
    </recommendedName>
</protein>
<dbReference type="EC" id="2.7.1.6" evidence="11"/>
<comment type="caution">
    <text evidence="15">The sequence shown here is derived from an EMBL/GenBank/DDBJ whole genome shotgun (WGS) entry which is preliminary data.</text>
</comment>
<dbReference type="SUPFAM" id="SSF54211">
    <property type="entry name" value="Ribosomal protein S5 domain 2-like"/>
    <property type="match status" value="1"/>
</dbReference>
<comment type="similarity">
    <text evidence="1">Belongs to the GHMP kinase family. GalK subfamily.</text>
</comment>
<evidence type="ECO:0000256" key="9">
    <source>
        <dbReference type="ARBA" id="ARBA00023144"/>
    </source>
</evidence>
<proteinExistence type="inferred from homology"/>
<dbReference type="EMBL" id="BRVP01000007">
    <property type="protein sequence ID" value="GLB52330.1"/>
    <property type="molecule type" value="Genomic_DNA"/>
</dbReference>
<dbReference type="Pfam" id="PF00288">
    <property type="entry name" value="GHMP_kinases_N"/>
    <property type="match status" value="1"/>
</dbReference>
<dbReference type="PROSITE" id="PS00627">
    <property type="entry name" value="GHMP_KINASES_ATP"/>
    <property type="match status" value="1"/>
</dbReference>
<dbReference type="InterPro" id="IPR019539">
    <property type="entry name" value="GalKase_N"/>
</dbReference>
<keyword evidence="10" id="KW-0119">Carbohydrate metabolism</keyword>
<reference evidence="15" key="1">
    <citation type="submission" date="2022-07" db="EMBL/GenBank/DDBJ databases">
        <title>Taxonomy of Novel Oxalotrophic and Methylotrophic Bacteria.</title>
        <authorList>
            <person name="Sahin N."/>
            <person name="Tani A."/>
        </authorList>
    </citation>
    <scope>NUCLEOTIDE SEQUENCE</scope>
    <source>
        <strain evidence="15">AM327</strain>
    </source>
</reference>
<keyword evidence="3" id="KW-0808">Transferase</keyword>
<dbReference type="InterPro" id="IPR006204">
    <property type="entry name" value="GHMP_kinase_N_dom"/>
</dbReference>
<dbReference type="AlphaFoldDB" id="A0A9W6B4F6"/>
<dbReference type="GO" id="GO:0004335">
    <property type="term" value="F:galactokinase activity"/>
    <property type="evidence" value="ECO:0007669"/>
    <property type="project" value="UniProtKB-UniRule"/>
</dbReference>
<sequence>MKNDSLVQSVSNAFKAYFEEDPAHIFLSPGRINIIGEHVDYNDGFVLPAAIDKYICFAITTNTSKICTIVAKDLEDEVKFNISDETVPTDRMWVNFFYGVLAQLKEKNPLSGFNIVFSSNIPIGAGLSSSAALECGFAFALNELYNLELTKKDIALIGQKAEHTFVGVNCGIMDQFASVFGKENHVVLLDCNTMDYEYYKADFKDYTILLLDSKVKHTHLTSGYNDRRREVEEGFAILKKQYPMITSFRDVSEYMVTAIEDKLGPLSFKRCLFVVKEIKRVKDAVDAIEANDFEKLGALMFETHHGLSEDYEVSCEEIDFLVSLVENDGNVIGSRMMGGGFGGCSINLVKKEAVDVIIKKASTLYKEKFNIALEAYKIAISEGTSIYKDEHAKI</sequence>
<dbReference type="PROSITE" id="PS00106">
    <property type="entry name" value="GALACTOKINASE"/>
    <property type="match status" value="1"/>
</dbReference>
<dbReference type="Gene3D" id="3.30.230.10">
    <property type="match status" value="1"/>
</dbReference>
<dbReference type="NCBIfam" id="TIGR00131">
    <property type="entry name" value="gal_kin"/>
    <property type="match status" value="1"/>
</dbReference>
<organism evidence="15 16">
    <name type="scientific">Neptunitalea chrysea</name>
    <dbReference type="NCBI Taxonomy" id="1647581"/>
    <lineage>
        <taxon>Bacteria</taxon>
        <taxon>Pseudomonadati</taxon>
        <taxon>Bacteroidota</taxon>
        <taxon>Flavobacteriia</taxon>
        <taxon>Flavobacteriales</taxon>
        <taxon>Flavobacteriaceae</taxon>
        <taxon>Neptunitalea</taxon>
    </lineage>
</organism>
<feature type="domain" description="Galactokinase N-terminal" evidence="14">
    <location>
        <begin position="13"/>
        <end position="60"/>
    </location>
</feature>
<evidence type="ECO:0000256" key="5">
    <source>
        <dbReference type="ARBA" id="ARBA00022741"/>
    </source>
</evidence>
<keyword evidence="7" id="KW-0067">ATP-binding</keyword>
<keyword evidence="5" id="KW-0547">Nucleotide-binding</keyword>
<feature type="domain" description="GHMP kinase C-terminal" evidence="13">
    <location>
        <begin position="285"/>
        <end position="365"/>
    </location>
</feature>
<dbReference type="InterPro" id="IPR006203">
    <property type="entry name" value="GHMP_knse_ATP-bd_CS"/>
</dbReference>
<feature type="domain" description="GHMP kinase N-terminal" evidence="12">
    <location>
        <begin position="95"/>
        <end position="182"/>
    </location>
</feature>
<evidence type="ECO:0000313" key="16">
    <source>
        <dbReference type="Proteomes" id="UP001143545"/>
    </source>
</evidence>
<dbReference type="RefSeq" id="WP_281753549.1">
    <property type="nucleotide sequence ID" value="NZ_BRVP01000007.1"/>
</dbReference>
<dbReference type="Gene3D" id="3.30.70.890">
    <property type="entry name" value="GHMP kinase, C-terminal domain"/>
    <property type="match status" value="1"/>
</dbReference>
<gene>
    <name evidence="15" type="ORF">NBRC110019_13690</name>
</gene>
<dbReference type="PANTHER" id="PTHR10457">
    <property type="entry name" value="MEVALONATE KINASE/GALACTOKINASE"/>
    <property type="match status" value="1"/>
</dbReference>
<evidence type="ECO:0000256" key="6">
    <source>
        <dbReference type="ARBA" id="ARBA00022777"/>
    </source>
</evidence>
<dbReference type="GO" id="GO:0046872">
    <property type="term" value="F:metal ion binding"/>
    <property type="evidence" value="ECO:0007669"/>
    <property type="project" value="UniProtKB-KW"/>
</dbReference>
<evidence type="ECO:0000256" key="4">
    <source>
        <dbReference type="ARBA" id="ARBA00022723"/>
    </source>
</evidence>
<dbReference type="PIRSF" id="PIRSF000530">
    <property type="entry name" value="Galactokinase"/>
    <property type="match status" value="1"/>
</dbReference>
<evidence type="ECO:0000256" key="2">
    <source>
        <dbReference type="ARBA" id="ARBA00022490"/>
    </source>
</evidence>
<name>A0A9W6B4F6_9FLAO</name>
<keyword evidence="16" id="KW-1185">Reference proteome</keyword>
<dbReference type="PANTHER" id="PTHR10457:SF7">
    <property type="entry name" value="GALACTOKINASE-RELATED"/>
    <property type="match status" value="1"/>
</dbReference>
<dbReference type="PRINTS" id="PR00473">
    <property type="entry name" value="GALCTOKINASE"/>
</dbReference>
<evidence type="ECO:0000256" key="7">
    <source>
        <dbReference type="ARBA" id="ARBA00022840"/>
    </source>
</evidence>
<dbReference type="InterPro" id="IPR014721">
    <property type="entry name" value="Ribsml_uS5_D2-typ_fold_subgr"/>
</dbReference>
<dbReference type="GO" id="GO:0006012">
    <property type="term" value="P:galactose metabolic process"/>
    <property type="evidence" value="ECO:0007669"/>
    <property type="project" value="UniProtKB-UniRule"/>
</dbReference>
<dbReference type="PRINTS" id="PR00959">
    <property type="entry name" value="MEVGALKINASE"/>
</dbReference>
<dbReference type="FunFam" id="3.30.70.890:FF:000001">
    <property type="entry name" value="Galactokinase"/>
    <property type="match status" value="1"/>
</dbReference>